<accession>A0A420EGR6</accession>
<dbReference type="OrthoDB" id="6199326at2"/>
<dbReference type="RefSeq" id="WP_120353909.1">
    <property type="nucleotide sequence ID" value="NZ_RAQO01000004.1"/>
</dbReference>
<comment type="caution">
    <text evidence="1">The sequence shown here is derived from an EMBL/GenBank/DDBJ whole genome shotgun (WGS) entry which is preliminary data.</text>
</comment>
<evidence type="ECO:0008006" key="3">
    <source>
        <dbReference type="Google" id="ProtNLM"/>
    </source>
</evidence>
<dbReference type="EMBL" id="RAQO01000004">
    <property type="protein sequence ID" value="RKF19905.1"/>
    <property type="molecule type" value="Genomic_DNA"/>
</dbReference>
<name>A0A420EGR6_9ALTE</name>
<reference evidence="1 2" key="1">
    <citation type="submission" date="2018-09" db="EMBL/GenBank/DDBJ databases">
        <authorList>
            <person name="Wang Z."/>
        </authorList>
    </citation>
    <scope>NUCLEOTIDE SEQUENCE [LARGE SCALE GENOMIC DNA]</scope>
    <source>
        <strain evidence="1 2">ALS 81</strain>
    </source>
</reference>
<keyword evidence="2" id="KW-1185">Reference proteome</keyword>
<protein>
    <recommendedName>
        <fullName evidence="3">Ribosome recycling factor</fullName>
    </recommendedName>
</protein>
<organism evidence="1 2">
    <name type="scientific">Alginatibacterium sediminis</name>
    <dbReference type="NCBI Taxonomy" id="2164068"/>
    <lineage>
        <taxon>Bacteria</taxon>
        <taxon>Pseudomonadati</taxon>
        <taxon>Pseudomonadota</taxon>
        <taxon>Gammaproteobacteria</taxon>
        <taxon>Alteromonadales</taxon>
        <taxon>Alteromonadaceae</taxon>
        <taxon>Alginatibacterium</taxon>
    </lineage>
</organism>
<dbReference type="Pfam" id="PF12614">
    <property type="entry name" value="RRF_GI"/>
    <property type="match status" value="1"/>
</dbReference>
<sequence length="158" mass="18092">MTDTQRLEPISVSLPSLVRKFGSVADLKDKFLDFDCRLSRIRRSRNWKLTAKREQLLIVLAAFESSNEAQIVWVLKQVRSALAELTKVEQSHLESLREYFAQHHHSSETEMSQQQAIMLRLKALLKQQPNLSVSQVMQHGQCTRIQAIHALDAAEGLD</sequence>
<evidence type="ECO:0000313" key="2">
    <source>
        <dbReference type="Proteomes" id="UP000286482"/>
    </source>
</evidence>
<gene>
    <name evidence="1" type="ORF">DBZ36_05450</name>
</gene>
<dbReference type="AlphaFoldDB" id="A0A420EGR6"/>
<dbReference type="Proteomes" id="UP000286482">
    <property type="component" value="Unassembled WGS sequence"/>
</dbReference>
<proteinExistence type="predicted"/>
<dbReference type="InterPro" id="IPR022253">
    <property type="entry name" value="Ribosome_recyc_fac_bac"/>
</dbReference>
<evidence type="ECO:0000313" key="1">
    <source>
        <dbReference type="EMBL" id="RKF19905.1"/>
    </source>
</evidence>